<keyword evidence="3 11" id="KW-0285">Flavoprotein</keyword>
<keyword evidence="4 12" id="KW-0001">2Fe-2S</keyword>
<protein>
    <submittedName>
        <fullName evidence="14">Dihydroorotate dehydrogenase electron transfer subunit</fullName>
    </submittedName>
</protein>
<keyword evidence="7" id="KW-0249">Electron transport</keyword>
<keyword evidence="15" id="KW-1185">Reference proteome</keyword>
<dbReference type="PROSITE" id="PS51384">
    <property type="entry name" value="FAD_FR"/>
    <property type="match status" value="1"/>
</dbReference>
<keyword evidence="5 12" id="KW-0479">Metal-binding</keyword>
<dbReference type="GO" id="GO:0051537">
    <property type="term" value="F:2 iron, 2 sulfur cluster binding"/>
    <property type="evidence" value="ECO:0007669"/>
    <property type="project" value="UniProtKB-KW"/>
</dbReference>
<feature type="domain" description="FAD-binding FR-type" evidence="13">
    <location>
        <begin position="4"/>
        <end position="107"/>
    </location>
</feature>
<dbReference type="EMBL" id="ADCP02000001">
    <property type="protein sequence ID" value="EFV43877.1"/>
    <property type="molecule type" value="Genomic_DNA"/>
</dbReference>
<dbReference type="eggNOG" id="COG0543">
    <property type="taxonomic scope" value="Bacteria"/>
</dbReference>
<comment type="cofactor">
    <cofactor evidence="11">
        <name>FAD</name>
        <dbReference type="ChEBI" id="CHEBI:57692"/>
    </cofactor>
    <text evidence="11">Binds 1 FAD per subunit.</text>
</comment>
<dbReference type="OrthoDB" id="9796486at2"/>
<evidence type="ECO:0000313" key="15">
    <source>
        <dbReference type="Proteomes" id="UP000006034"/>
    </source>
</evidence>
<feature type="binding site" evidence="11">
    <location>
        <begin position="82"/>
        <end position="83"/>
    </location>
    <ligand>
        <name>FAD</name>
        <dbReference type="ChEBI" id="CHEBI:57692"/>
    </ligand>
</feature>
<dbReference type="Pfam" id="PF10418">
    <property type="entry name" value="DHODB_Fe-S_bind"/>
    <property type="match status" value="1"/>
</dbReference>
<dbReference type="SUPFAM" id="SSF63380">
    <property type="entry name" value="Riboflavin synthase domain-like"/>
    <property type="match status" value="1"/>
</dbReference>
<keyword evidence="9 12" id="KW-0411">Iron-sulfur</keyword>
<evidence type="ECO:0000259" key="13">
    <source>
        <dbReference type="PROSITE" id="PS51384"/>
    </source>
</evidence>
<dbReference type="InterPro" id="IPR017927">
    <property type="entry name" value="FAD-bd_FR_type"/>
</dbReference>
<feature type="binding site" evidence="12">
    <location>
        <position position="235"/>
    </location>
    <ligand>
        <name>[2Fe-2S] cluster</name>
        <dbReference type="ChEBI" id="CHEBI:190135"/>
    </ligand>
</feature>
<feature type="binding site" evidence="12">
    <location>
        <position position="232"/>
    </location>
    <ligand>
        <name>[2Fe-2S] cluster</name>
        <dbReference type="ChEBI" id="CHEBI:190135"/>
    </ligand>
</feature>
<keyword evidence="8 12" id="KW-0408">Iron</keyword>
<evidence type="ECO:0000256" key="4">
    <source>
        <dbReference type="ARBA" id="ARBA00022714"/>
    </source>
</evidence>
<evidence type="ECO:0000256" key="2">
    <source>
        <dbReference type="ARBA" id="ARBA00022448"/>
    </source>
</evidence>
<dbReference type="Proteomes" id="UP000006034">
    <property type="component" value="Unassembled WGS sequence"/>
</dbReference>
<dbReference type="InterPro" id="IPR017938">
    <property type="entry name" value="Riboflavin_synthase-like_b-brl"/>
</dbReference>
<evidence type="ECO:0000256" key="5">
    <source>
        <dbReference type="ARBA" id="ARBA00022723"/>
    </source>
</evidence>
<comment type="caution">
    <text evidence="14">The sequence shown here is derived from an EMBL/GenBank/DDBJ whole genome shotgun (WGS) entry which is preliminary data.</text>
</comment>
<dbReference type="PANTHER" id="PTHR43513:SF3">
    <property type="entry name" value="DIHYDROOROTATE DEHYDROGENASE B (NAD(+)), ELECTRON TRANSFER SUBUNIT-RELATED"/>
    <property type="match status" value="1"/>
</dbReference>
<organism evidence="14 15">
    <name type="scientific">Bilophila wadsworthia (strain 3_1_6)</name>
    <dbReference type="NCBI Taxonomy" id="563192"/>
    <lineage>
        <taxon>Bacteria</taxon>
        <taxon>Pseudomonadati</taxon>
        <taxon>Thermodesulfobacteriota</taxon>
        <taxon>Desulfovibrionia</taxon>
        <taxon>Desulfovibrionales</taxon>
        <taxon>Desulfovibrionaceae</taxon>
        <taxon>Bilophila</taxon>
    </lineage>
</organism>
<feature type="binding site" evidence="12">
    <location>
        <position position="256"/>
    </location>
    <ligand>
        <name>[2Fe-2S] cluster</name>
        <dbReference type="ChEBI" id="CHEBI:190135"/>
    </ligand>
</feature>
<dbReference type="GO" id="GO:0016491">
    <property type="term" value="F:oxidoreductase activity"/>
    <property type="evidence" value="ECO:0007669"/>
    <property type="project" value="InterPro"/>
</dbReference>
<feature type="binding site" evidence="11">
    <location>
        <begin position="60"/>
        <end position="63"/>
    </location>
    <ligand>
        <name>FAD</name>
        <dbReference type="ChEBI" id="CHEBI:57692"/>
    </ligand>
</feature>
<evidence type="ECO:0000256" key="11">
    <source>
        <dbReference type="PIRSR" id="PIRSR006816-1"/>
    </source>
</evidence>
<dbReference type="PANTHER" id="PTHR43513">
    <property type="entry name" value="DIHYDROOROTATE DEHYDROGENASE B (NAD(+)), ELECTRON TRANSFER SUBUNIT"/>
    <property type="match status" value="1"/>
</dbReference>
<dbReference type="PIRSF" id="PIRSF006816">
    <property type="entry name" value="Cyc3_hyd_g"/>
    <property type="match status" value="1"/>
</dbReference>
<keyword evidence="6 11" id="KW-0274">FAD</keyword>
<reference evidence="14 15" key="2">
    <citation type="submission" date="2013-04" db="EMBL/GenBank/DDBJ databases">
        <title>The Genome Sequence of Bilophila wadsworthia 3_1_6.</title>
        <authorList>
            <consortium name="The Broad Institute Genomics Platform"/>
            <person name="Earl A."/>
            <person name="Ward D."/>
            <person name="Feldgarden M."/>
            <person name="Gevers D."/>
            <person name="Sibley C."/>
            <person name="Strauss J."/>
            <person name="Allen-Vercoe E."/>
            <person name="Walker B."/>
            <person name="Young S."/>
            <person name="Zeng Q."/>
            <person name="Gargeya S."/>
            <person name="Fitzgerald M."/>
            <person name="Haas B."/>
            <person name="Abouelleil A."/>
            <person name="Allen A.W."/>
            <person name="Alvarado L."/>
            <person name="Arachchi H.M."/>
            <person name="Berlin A.M."/>
            <person name="Chapman S.B."/>
            <person name="Gainer-Dewar J."/>
            <person name="Goldberg J."/>
            <person name="Griggs A."/>
            <person name="Gujja S."/>
            <person name="Hansen M."/>
            <person name="Howarth C."/>
            <person name="Imamovic A."/>
            <person name="Ireland A."/>
            <person name="Larimer J."/>
            <person name="McCowan C."/>
            <person name="Murphy C."/>
            <person name="Pearson M."/>
            <person name="Poon T.W."/>
            <person name="Priest M."/>
            <person name="Roberts A."/>
            <person name="Saif S."/>
            <person name="Shea T."/>
            <person name="Sisk P."/>
            <person name="Sykes S."/>
            <person name="Wortman J."/>
            <person name="Nusbaum C."/>
            <person name="Birren B."/>
        </authorList>
    </citation>
    <scope>NUCLEOTIDE SEQUENCE [LARGE SCALE GENOMIC DNA]</scope>
    <source>
        <strain evidence="14 15">3_1_6</strain>
    </source>
</reference>
<dbReference type="STRING" id="563192.HMPREF0179_02317"/>
<evidence type="ECO:0000256" key="8">
    <source>
        <dbReference type="ARBA" id="ARBA00023004"/>
    </source>
</evidence>
<evidence type="ECO:0000256" key="12">
    <source>
        <dbReference type="PIRSR" id="PIRSR006816-2"/>
    </source>
</evidence>
<comment type="similarity">
    <text evidence="1">Belongs to the PyrK family.</text>
</comment>
<evidence type="ECO:0000256" key="7">
    <source>
        <dbReference type="ARBA" id="ARBA00022982"/>
    </source>
</evidence>
<comment type="cofactor">
    <cofactor evidence="12">
        <name>[2Fe-2S] cluster</name>
        <dbReference type="ChEBI" id="CHEBI:190135"/>
    </cofactor>
    <text evidence="12">Binds 1 [2Fe-2S] cluster per subunit.</text>
</comment>
<name>E5Y802_BILW3</name>
<evidence type="ECO:0000256" key="9">
    <source>
        <dbReference type="ARBA" id="ARBA00023014"/>
    </source>
</evidence>
<dbReference type="HOGENOM" id="CLU_003827_1_2_7"/>
<proteinExistence type="inferred from homology"/>
<dbReference type="GO" id="GO:0050660">
    <property type="term" value="F:flavin adenine dinucleotide binding"/>
    <property type="evidence" value="ECO:0007669"/>
    <property type="project" value="InterPro"/>
</dbReference>
<accession>E5Y802</accession>
<dbReference type="Gene3D" id="2.10.240.10">
    <property type="entry name" value="Dihydroorotate dehydrogenase, electron transfer subunit"/>
    <property type="match status" value="1"/>
</dbReference>
<dbReference type="InterPro" id="IPR050353">
    <property type="entry name" value="PyrK_electron_transfer"/>
</dbReference>
<dbReference type="InterPro" id="IPR037117">
    <property type="entry name" value="Dihydroorotate_DH_ele_sf"/>
</dbReference>
<dbReference type="InterPro" id="IPR012165">
    <property type="entry name" value="Cyt_c3_hydrogenase_gsu"/>
</dbReference>
<sequence length="271" mass="29855">MSQSAFYDLAVIDNVPFGLTGSQGRFFALRLERPDWKSWAPGQFVMLRPQGWALDMPWARPFSICRVSTNELVIFFQVAGRGTEKMAKLRRGDKVHLWGPLGNRFAVEGGTPTLLLAGGIGIAPFVGYAERHPTPGVLSMVFGHRLPEDCYPVESLGERIDVESFHENTSEDLEWFLNHVRSRIEAYAERNGLVLACGPAPFLKAVQGFALAAKARCQLSLESRMACGVGACLGCVTKTTEKWPVEEKAGTPVQTCTHGPVFWADQITLEA</sequence>
<evidence type="ECO:0000256" key="6">
    <source>
        <dbReference type="ARBA" id="ARBA00022827"/>
    </source>
</evidence>
<dbReference type="InterPro" id="IPR019480">
    <property type="entry name" value="Dihydroorotate_DH_Fe-S-bd"/>
</dbReference>
<dbReference type="GO" id="GO:0046872">
    <property type="term" value="F:metal ion binding"/>
    <property type="evidence" value="ECO:0007669"/>
    <property type="project" value="UniProtKB-KW"/>
</dbReference>
<evidence type="ECO:0000256" key="3">
    <source>
        <dbReference type="ARBA" id="ARBA00022630"/>
    </source>
</evidence>
<dbReference type="InterPro" id="IPR039261">
    <property type="entry name" value="FNR_nucleotide-bd"/>
</dbReference>
<comment type="cofactor">
    <cofactor evidence="10">
        <name>[2Fe-2S] cluster</name>
        <dbReference type="ChEBI" id="CHEBI:190135"/>
    </cofactor>
</comment>
<feature type="binding site" evidence="12">
    <location>
        <position position="227"/>
    </location>
    <ligand>
        <name>[2Fe-2S] cluster</name>
        <dbReference type="ChEBI" id="CHEBI:190135"/>
    </ligand>
</feature>
<dbReference type="AlphaFoldDB" id="E5Y802"/>
<dbReference type="RefSeq" id="WP_005028150.1">
    <property type="nucleotide sequence ID" value="NZ_KE150238.1"/>
</dbReference>
<evidence type="ECO:0000256" key="1">
    <source>
        <dbReference type="ARBA" id="ARBA00006422"/>
    </source>
</evidence>
<dbReference type="GO" id="GO:0006221">
    <property type="term" value="P:pyrimidine nucleotide biosynthetic process"/>
    <property type="evidence" value="ECO:0007669"/>
    <property type="project" value="InterPro"/>
</dbReference>
<dbReference type="SUPFAM" id="SSF52343">
    <property type="entry name" value="Ferredoxin reductase-like, C-terminal NADP-linked domain"/>
    <property type="match status" value="1"/>
</dbReference>
<keyword evidence="2" id="KW-0813">Transport</keyword>
<dbReference type="Gene3D" id="2.40.30.10">
    <property type="entry name" value="Translation factors"/>
    <property type="match status" value="1"/>
</dbReference>
<reference evidence="14 15" key="1">
    <citation type="submission" date="2010-10" db="EMBL/GenBank/DDBJ databases">
        <authorList>
            <consortium name="The Broad Institute Genome Sequencing Platform"/>
            <person name="Ward D."/>
            <person name="Earl A."/>
            <person name="Feldgarden M."/>
            <person name="Young S.K."/>
            <person name="Gargeya S."/>
            <person name="Zeng Q."/>
            <person name="Alvarado L."/>
            <person name="Berlin A."/>
            <person name="Bochicchio J."/>
            <person name="Chapman S.B."/>
            <person name="Chen Z."/>
            <person name="Freedman E."/>
            <person name="Gellesch M."/>
            <person name="Goldberg J."/>
            <person name="Griggs A."/>
            <person name="Gujja S."/>
            <person name="Heilman E."/>
            <person name="Heiman D."/>
            <person name="Howarth C."/>
            <person name="Mehta T."/>
            <person name="Neiman D."/>
            <person name="Pearson M."/>
            <person name="Roberts A."/>
            <person name="Saif S."/>
            <person name="Shea T."/>
            <person name="Shenoy N."/>
            <person name="Sisk P."/>
            <person name="Stolte C."/>
            <person name="Sykes S."/>
            <person name="White J."/>
            <person name="Yandava C."/>
            <person name="Allen-Vercoe E."/>
            <person name="Sibley C."/>
            <person name="Ambrose C.E."/>
            <person name="Strauss J."/>
            <person name="Daigneault M."/>
            <person name="Haas B."/>
            <person name="Nusbaum C."/>
            <person name="Birren B."/>
        </authorList>
    </citation>
    <scope>NUCLEOTIDE SEQUENCE [LARGE SCALE GENOMIC DNA]</scope>
    <source>
        <strain evidence="14 15">3_1_6</strain>
    </source>
</reference>
<evidence type="ECO:0000256" key="10">
    <source>
        <dbReference type="ARBA" id="ARBA00034078"/>
    </source>
</evidence>
<gene>
    <name evidence="14" type="ORF">HMPREF0179_02317</name>
</gene>
<dbReference type="Gene3D" id="3.40.50.80">
    <property type="entry name" value="Nucleotide-binding domain of ferredoxin-NADP reductase (FNR) module"/>
    <property type="match status" value="1"/>
</dbReference>
<dbReference type="GeneID" id="78085460"/>
<evidence type="ECO:0000313" key="14">
    <source>
        <dbReference type="EMBL" id="EFV43877.1"/>
    </source>
</evidence>
<dbReference type="CDD" id="cd06218">
    <property type="entry name" value="DHOD_e_trans"/>
    <property type="match status" value="1"/>
</dbReference>